<feature type="region of interest" description="Disordered" evidence="6">
    <location>
        <begin position="324"/>
        <end position="374"/>
    </location>
</feature>
<dbReference type="SUPFAM" id="SSF46565">
    <property type="entry name" value="Chaperone J-domain"/>
    <property type="match status" value="1"/>
</dbReference>
<evidence type="ECO:0000259" key="7">
    <source>
        <dbReference type="PROSITE" id="PS50076"/>
    </source>
</evidence>
<dbReference type="EMBL" id="LGRX02033158">
    <property type="protein sequence ID" value="KAK3242507.1"/>
    <property type="molecule type" value="Genomic_DNA"/>
</dbReference>
<name>A0AAE0BTK5_9CHLO</name>
<comment type="subcellular location">
    <subcellularLocation>
        <location evidence="2">Cytoplasm</location>
    </subcellularLocation>
    <subcellularLocation>
        <location evidence="1">Nucleus</location>
    </subcellularLocation>
</comment>
<feature type="compositionally biased region" description="Polar residues" evidence="6">
    <location>
        <begin position="520"/>
        <end position="532"/>
    </location>
</feature>
<feature type="region of interest" description="Disordered" evidence="6">
    <location>
        <begin position="140"/>
        <end position="208"/>
    </location>
</feature>
<feature type="compositionally biased region" description="Basic and acidic residues" evidence="6">
    <location>
        <begin position="478"/>
        <end position="488"/>
    </location>
</feature>
<proteinExistence type="predicted"/>
<dbReference type="InterPro" id="IPR001623">
    <property type="entry name" value="DnaJ_domain"/>
</dbReference>
<dbReference type="CDD" id="cd06257">
    <property type="entry name" value="DnaJ"/>
    <property type="match status" value="1"/>
</dbReference>
<evidence type="ECO:0000256" key="6">
    <source>
        <dbReference type="SAM" id="MobiDB-lite"/>
    </source>
</evidence>
<feature type="compositionally biased region" description="Basic and acidic residues" evidence="6">
    <location>
        <begin position="564"/>
        <end position="581"/>
    </location>
</feature>
<gene>
    <name evidence="8" type="ORF">CYMTET_47816</name>
</gene>
<feature type="compositionally biased region" description="Low complexity" evidence="6">
    <location>
        <begin position="173"/>
        <end position="182"/>
    </location>
</feature>
<evidence type="ECO:0000256" key="5">
    <source>
        <dbReference type="ARBA" id="ARBA00023242"/>
    </source>
</evidence>
<evidence type="ECO:0000256" key="3">
    <source>
        <dbReference type="ARBA" id="ARBA00022490"/>
    </source>
</evidence>
<dbReference type="GO" id="GO:0005681">
    <property type="term" value="C:spliceosomal complex"/>
    <property type="evidence" value="ECO:0007669"/>
    <property type="project" value="TreeGrafter"/>
</dbReference>
<dbReference type="Gene3D" id="1.10.287.110">
    <property type="entry name" value="DnaJ domain"/>
    <property type="match status" value="1"/>
</dbReference>
<feature type="compositionally biased region" description="Polar residues" evidence="6">
    <location>
        <begin position="387"/>
        <end position="396"/>
    </location>
</feature>
<feature type="region of interest" description="Disordered" evidence="6">
    <location>
        <begin position="387"/>
        <end position="691"/>
    </location>
</feature>
<accession>A0AAE0BTK5</accession>
<feature type="domain" description="J" evidence="7">
    <location>
        <begin position="62"/>
        <end position="135"/>
    </location>
</feature>
<evidence type="ECO:0000313" key="8">
    <source>
        <dbReference type="EMBL" id="KAK3242507.1"/>
    </source>
</evidence>
<dbReference type="SMART" id="SM00271">
    <property type="entry name" value="DnaJ"/>
    <property type="match status" value="1"/>
</dbReference>
<reference evidence="8 9" key="1">
    <citation type="journal article" date="2015" name="Genome Biol. Evol.">
        <title>Comparative Genomics of a Bacterivorous Green Alga Reveals Evolutionary Causalities and Consequences of Phago-Mixotrophic Mode of Nutrition.</title>
        <authorList>
            <person name="Burns J.A."/>
            <person name="Paasch A."/>
            <person name="Narechania A."/>
            <person name="Kim E."/>
        </authorList>
    </citation>
    <scope>NUCLEOTIDE SEQUENCE [LARGE SCALE GENOMIC DNA]</scope>
    <source>
        <strain evidence="8 9">PLY_AMNH</strain>
    </source>
</reference>
<evidence type="ECO:0000313" key="9">
    <source>
        <dbReference type="Proteomes" id="UP001190700"/>
    </source>
</evidence>
<dbReference type="InterPro" id="IPR018253">
    <property type="entry name" value="DnaJ_domain_CS"/>
</dbReference>
<evidence type="ECO:0000256" key="1">
    <source>
        <dbReference type="ARBA" id="ARBA00004123"/>
    </source>
</evidence>
<dbReference type="InterPro" id="IPR052094">
    <property type="entry name" value="Pre-mRNA-splicing_ERAD"/>
</dbReference>
<feature type="compositionally biased region" description="Low complexity" evidence="6">
    <location>
        <begin position="336"/>
        <end position="350"/>
    </location>
</feature>
<organism evidence="8 9">
    <name type="scientific">Cymbomonas tetramitiformis</name>
    <dbReference type="NCBI Taxonomy" id="36881"/>
    <lineage>
        <taxon>Eukaryota</taxon>
        <taxon>Viridiplantae</taxon>
        <taxon>Chlorophyta</taxon>
        <taxon>Pyramimonadophyceae</taxon>
        <taxon>Pyramimonadales</taxon>
        <taxon>Pyramimonadaceae</taxon>
        <taxon>Cymbomonas</taxon>
    </lineage>
</organism>
<dbReference type="GO" id="GO:0000390">
    <property type="term" value="P:spliceosomal complex disassembly"/>
    <property type="evidence" value="ECO:0007669"/>
    <property type="project" value="TreeGrafter"/>
</dbReference>
<dbReference type="Pfam" id="PF00226">
    <property type="entry name" value="DnaJ"/>
    <property type="match status" value="1"/>
</dbReference>
<dbReference type="PROSITE" id="PS00636">
    <property type="entry name" value="DNAJ_1"/>
    <property type="match status" value="1"/>
</dbReference>
<dbReference type="Proteomes" id="UP001190700">
    <property type="component" value="Unassembled WGS sequence"/>
</dbReference>
<keyword evidence="9" id="KW-1185">Reference proteome</keyword>
<comment type="caution">
    <text evidence="8">The sequence shown here is derived from an EMBL/GenBank/DDBJ whole genome shotgun (WGS) entry which is preliminary data.</text>
</comment>
<keyword evidence="5" id="KW-0539">Nucleus</keyword>
<evidence type="ECO:0000256" key="4">
    <source>
        <dbReference type="ARBA" id="ARBA00023186"/>
    </source>
</evidence>
<dbReference type="PROSITE" id="PS50076">
    <property type="entry name" value="DNAJ_2"/>
    <property type="match status" value="1"/>
</dbReference>
<feature type="compositionally biased region" description="Polar residues" evidence="6">
    <location>
        <begin position="607"/>
        <end position="616"/>
    </location>
</feature>
<dbReference type="AlphaFoldDB" id="A0AAE0BTK5"/>
<protein>
    <recommendedName>
        <fullName evidence="7">J domain-containing protein</fullName>
    </recommendedName>
</protein>
<keyword evidence="4" id="KW-0143">Chaperone</keyword>
<sequence length="733" mass="78725">MTCNQSEAVRAQEIGIEALKDDPQKALRVFERAKRMCDTLQGVNYQIAVSEVLSCQSKDFTDWFGVLGLVVEPTSYTGPSGAEVKKAYRRRALVCHPDKCPELREFAEEAFKLVNQATEVLNDPKKRKAYMDQVQVRHLRRKQEAAMQNRKQQQMPAPKPQPSASNAWRNVKQQMQQQAEMMQAEKRRQEAAAQRRQQEAGMPEQESGRGAFAGFHFVETPPAQTTFAGAAYHKAQAKPEDTPLHRMTQASERPAAGNVKCVFCPCFFAYTMSDHYAMLQGQKCQFTCTNCGRGNIVHAGSTSSRPGGVMSPPKARQDFSRWRWESPKPRPSQKQSAAAANEASPAGSTAGTHPEMQPEQPTKTHNENASAGANSHTNRFTQMFSSFSANTSTSPPAETPGKMPKAPAPPPEAAKDPSKDSTAAVPPGSTVPGQASASTARGGERARKLAPRATTAASCAAGEELHGLGKRKQAPTPVKEKDATDASKRARCASDMSPLKRPAHDSSAHIPGSPMDLQAKTPQTSAASAGTQSRAPVPDAPPSVAPSPMDVDTSSCVGPRKARRFPEGTEGTKMRGGRAESESSNLPGGEPLSSVNTSDRASEEAPQPSSENSRSTPLPGLGKRQRAPETPGAVPGSAQKRVAGRSVLEAEREKENTPRTGGHASPGKRAPGSVLGKQAKRMRVEKPDPVKTYSKWRNAVEAKAVAARGGTPGAKTPRMKQSSLNFSSLFKDA</sequence>
<dbReference type="PANTHER" id="PTHR44313">
    <property type="entry name" value="DNAJ HOMOLOG SUBFAMILY C MEMBER 17"/>
    <property type="match status" value="1"/>
</dbReference>
<dbReference type="GO" id="GO:0005737">
    <property type="term" value="C:cytoplasm"/>
    <property type="evidence" value="ECO:0007669"/>
    <property type="project" value="UniProtKB-SubCell"/>
</dbReference>
<dbReference type="InterPro" id="IPR036869">
    <property type="entry name" value="J_dom_sf"/>
</dbReference>
<dbReference type="PANTHER" id="PTHR44313:SF1">
    <property type="entry name" value="DNAJ HOMOLOG SUBFAMILY C MEMBER 17"/>
    <property type="match status" value="1"/>
</dbReference>
<feature type="compositionally biased region" description="Basic and acidic residues" evidence="6">
    <location>
        <begin position="648"/>
        <end position="657"/>
    </location>
</feature>
<evidence type="ECO:0000256" key="2">
    <source>
        <dbReference type="ARBA" id="ARBA00004496"/>
    </source>
</evidence>
<feature type="compositionally biased region" description="Low complexity" evidence="6">
    <location>
        <begin position="451"/>
        <end position="461"/>
    </location>
</feature>
<keyword evidence="3" id="KW-0963">Cytoplasm</keyword>
<feature type="compositionally biased region" description="Polar residues" evidence="6">
    <location>
        <begin position="359"/>
        <end position="374"/>
    </location>
</feature>
<dbReference type="PRINTS" id="PR00625">
    <property type="entry name" value="JDOMAIN"/>
</dbReference>